<evidence type="ECO:0000259" key="1">
    <source>
        <dbReference type="Pfam" id="PF18803"/>
    </source>
</evidence>
<feature type="domain" description="CxC2-like cysteine cluster KDZ transposase-associated" evidence="1">
    <location>
        <begin position="179"/>
        <end position="284"/>
    </location>
</feature>
<gene>
    <name evidence="2" type="ORF">PILCRDRAFT_3666</name>
</gene>
<reference evidence="3" key="2">
    <citation type="submission" date="2015-01" db="EMBL/GenBank/DDBJ databases">
        <title>Evolutionary Origins and Diversification of the Mycorrhizal Mutualists.</title>
        <authorList>
            <consortium name="DOE Joint Genome Institute"/>
            <consortium name="Mycorrhizal Genomics Consortium"/>
            <person name="Kohler A."/>
            <person name="Kuo A."/>
            <person name="Nagy L.G."/>
            <person name="Floudas D."/>
            <person name="Copeland A."/>
            <person name="Barry K.W."/>
            <person name="Cichocki N."/>
            <person name="Veneault-Fourrey C."/>
            <person name="LaButti K."/>
            <person name="Lindquist E.A."/>
            <person name="Lipzen A."/>
            <person name="Lundell T."/>
            <person name="Morin E."/>
            <person name="Murat C."/>
            <person name="Riley R."/>
            <person name="Ohm R."/>
            <person name="Sun H."/>
            <person name="Tunlid A."/>
            <person name="Henrissat B."/>
            <person name="Grigoriev I.V."/>
            <person name="Hibbett D.S."/>
            <person name="Martin F."/>
        </authorList>
    </citation>
    <scope>NUCLEOTIDE SEQUENCE [LARGE SCALE GENOMIC DNA]</scope>
    <source>
        <strain evidence="3">F 1598</strain>
    </source>
</reference>
<dbReference type="Proteomes" id="UP000054166">
    <property type="component" value="Unassembled WGS sequence"/>
</dbReference>
<dbReference type="AlphaFoldDB" id="A0A0C3CE04"/>
<dbReference type="HOGENOM" id="CLU_003703_13_0_1"/>
<dbReference type="PANTHER" id="PTHR33096:SF1">
    <property type="entry name" value="CXC1-LIKE CYSTEINE CLUSTER ASSOCIATED WITH KDZ TRANSPOSASES DOMAIN-CONTAINING PROTEIN"/>
    <property type="match status" value="1"/>
</dbReference>
<evidence type="ECO:0000313" key="2">
    <source>
        <dbReference type="EMBL" id="KIM87957.1"/>
    </source>
</evidence>
<dbReference type="OrthoDB" id="3192989at2759"/>
<name>A0A0C3CE04_PILCF</name>
<dbReference type="PANTHER" id="PTHR33096">
    <property type="entry name" value="CXC2 DOMAIN-CONTAINING PROTEIN"/>
    <property type="match status" value="1"/>
</dbReference>
<dbReference type="InterPro" id="IPR040521">
    <property type="entry name" value="KDZ"/>
</dbReference>
<keyword evidence="3" id="KW-1185">Reference proteome</keyword>
<protein>
    <recommendedName>
        <fullName evidence="1">CxC2-like cysteine cluster KDZ transposase-associated domain-containing protein</fullName>
    </recommendedName>
</protein>
<evidence type="ECO:0000313" key="3">
    <source>
        <dbReference type="Proteomes" id="UP000054166"/>
    </source>
</evidence>
<reference evidence="2 3" key="1">
    <citation type="submission" date="2014-04" db="EMBL/GenBank/DDBJ databases">
        <authorList>
            <consortium name="DOE Joint Genome Institute"/>
            <person name="Kuo A."/>
            <person name="Tarkka M."/>
            <person name="Buscot F."/>
            <person name="Kohler A."/>
            <person name="Nagy L.G."/>
            <person name="Floudas D."/>
            <person name="Copeland A."/>
            <person name="Barry K.W."/>
            <person name="Cichocki N."/>
            <person name="Veneault-Fourrey C."/>
            <person name="LaButti K."/>
            <person name="Lindquist E.A."/>
            <person name="Lipzen A."/>
            <person name="Lundell T."/>
            <person name="Morin E."/>
            <person name="Murat C."/>
            <person name="Sun H."/>
            <person name="Tunlid A."/>
            <person name="Henrissat B."/>
            <person name="Grigoriev I.V."/>
            <person name="Hibbett D.S."/>
            <person name="Martin F."/>
            <person name="Nordberg H.P."/>
            <person name="Cantor M.N."/>
            <person name="Hua S.X."/>
        </authorList>
    </citation>
    <scope>NUCLEOTIDE SEQUENCE [LARGE SCALE GENOMIC DNA]</scope>
    <source>
        <strain evidence="2 3">F 1598</strain>
    </source>
</reference>
<dbReference type="Pfam" id="PF18758">
    <property type="entry name" value="KDZ"/>
    <property type="match status" value="1"/>
</dbReference>
<organism evidence="2 3">
    <name type="scientific">Piloderma croceum (strain F 1598)</name>
    <dbReference type="NCBI Taxonomy" id="765440"/>
    <lineage>
        <taxon>Eukaryota</taxon>
        <taxon>Fungi</taxon>
        <taxon>Dikarya</taxon>
        <taxon>Basidiomycota</taxon>
        <taxon>Agaricomycotina</taxon>
        <taxon>Agaricomycetes</taxon>
        <taxon>Agaricomycetidae</taxon>
        <taxon>Atheliales</taxon>
        <taxon>Atheliaceae</taxon>
        <taxon>Piloderma</taxon>
    </lineage>
</organism>
<sequence length="697" mass="78411">MPKVTATSKLYNHNERLTVSHQISSSSGSTSTGRRHATYTTTSINVPNAPDPDNAMDVNVPYFDHSEPRTEVRQEVIAELPSVTVNAKQWAKRYENSDVPLNTWKEFHDEYLDECMILEGRGKFFKQCAGCNKAFPQYQCKDCIHGPLWCKDCIVLRHDQSPLHQIEMWNSLFFQKTSLHELGLRVQLGHTVGRRCSTAERGHVDFAVIDSNGIHKVNVNFCRCHGLPHRHQLLRIGWWPATPLQPQTCTTMEVLKHFHLLNLQGKVPGYSFFRALEFQTDNTGLSASGTNTGSSNDTDISQLHAMVKRAGHAFDPGGISATAPGSLAIPCRACPIPNINLPPGWENVPPAQAWLYMLIVGMDTNFRMMSRLRSSIFKDPSLAPGWAYFVDNGPYAEFIKEYVDMEEIRTCVGFQALLNMLTKKSRGLRATGMGAVSCARHQLFRALRMGDLQKGERQCNMDYIFASSWFTNFWSREKLLPPHLLLAFPNVQAKVPKFHLSSHVESCHAPYSLGYTLGVGRTDGEGVERNWDGLNGQGPSTKEMGPGNQWDTLDDCCGHANWRKIVGLGNLLLKRMLLALPEALRLRKDFVVFDECLRDEDNSQVVQWEAEVAAWVEDKSLPDPYRVPPSDVTLAQSVAHDVSPGAFLSLGMDIQGQQESMRREVKGLSRQTVLQTASLVERRTTLLKRIQCFRDIQ</sequence>
<dbReference type="EMBL" id="KN832978">
    <property type="protein sequence ID" value="KIM87957.1"/>
    <property type="molecule type" value="Genomic_DNA"/>
</dbReference>
<proteinExistence type="predicted"/>
<dbReference type="STRING" id="765440.A0A0C3CE04"/>
<dbReference type="Pfam" id="PF18803">
    <property type="entry name" value="CxC2"/>
    <property type="match status" value="1"/>
</dbReference>
<dbReference type="InParanoid" id="A0A0C3CE04"/>
<accession>A0A0C3CE04</accession>
<dbReference type="InterPro" id="IPR041457">
    <property type="entry name" value="CxC2_KDZ-assoc"/>
</dbReference>